<feature type="signal peptide" evidence="2">
    <location>
        <begin position="1"/>
        <end position="20"/>
    </location>
</feature>
<evidence type="ECO:0000256" key="1">
    <source>
        <dbReference type="SAM" id="MobiDB-lite"/>
    </source>
</evidence>
<name>A0A8J7Q4T6_9BACT</name>
<gene>
    <name evidence="3" type="ORF">J3U88_06470</name>
</gene>
<evidence type="ECO:0000313" key="4">
    <source>
        <dbReference type="Proteomes" id="UP000664417"/>
    </source>
</evidence>
<reference evidence="3" key="1">
    <citation type="submission" date="2021-03" db="EMBL/GenBank/DDBJ databases">
        <authorList>
            <person name="Wang G."/>
        </authorList>
    </citation>
    <scope>NUCLEOTIDE SEQUENCE</scope>
    <source>
        <strain evidence="3">KCTC 12899</strain>
    </source>
</reference>
<accession>A0A8J7Q4T6</accession>
<feature type="chain" id="PRO_5035227010" evidence="2">
    <location>
        <begin position="21"/>
        <end position="373"/>
    </location>
</feature>
<evidence type="ECO:0000313" key="3">
    <source>
        <dbReference type="EMBL" id="MBO1318102.1"/>
    </source>
</evidence>
<dbReference type="Proteomes" id="UP000664417">
    <property type="component" value="Unassembled WGS sequence"/>
</dbReference>
<dbReference type="RefSeq" id="WP_207857695.1">
    <property type="nucleotide sequence ID" value="NZ_JAFREP010000004.1"/>
</dbReference>
<feature type="region of interest" description="Disordered" evidence="1">
    <location>
        <begin position="352"/>
        <end position="373"/>
    </location>
</feature>
<dbReference type="AlphaFoldDB" id="A0A8J7Q4T6"/>
<keyword evidence="4" id="KW-1185">Reference proteome</keyword>
<dbReference type="EMBL" id="JAFREP010000004">
    <property type="protein sequence ID" value="MBO1318102.1"/>
    <property type="molecule type" value="Genomic_DNA"/>
</dbReference>
<organism evidence="3 4">
    <name type="scientific">Acanthopleuribacter pedis</name>
    <dbReference type="NCBI Taxonomy" id="442870"/>
    <lineage>
        <taxon>Bacteria</taxon>
        <taxon>Pseudomonadati</taxon>
        <taxon>Acidobacteriota</taxon>
        <taxon>Holophagae</taxon>
        <taxon>Acanthopleuribacterales</taxon>
        <taxon>Acanthopleuribacteraceae</taxon>
        <taxon>Acanthopleuribacter</taxon>
    </lineage>
</organism>
<sequence length="373" mass="40817">MRKPYLGFLVLFSFSTFTTAGIDIITTVEEMCIGRDFEKAGELAVSITDDDFADASPDTPLYLTWTLAKNTTLAETLVDTASEQGNHTPINLAARRVSTTDEPPRLSMRQDAVQIVRWRRGEHRIWLRINQSSTEWLSHNGETSAPSLDHQVFFEIGIDPATSLERNQNQNANADANRFTSGQTACTLLFVNLTATSLQTEGQLSETGLAADPSLFDETTQGVTTALDPSEIQWGNPLGVWFGIDYYVGRGILCETLAFEESVLSGPLPESNGTGTLILASPGAVDGPITVTWFDANAATLGSLELAPLRPRGSVAHPMFNWPNLQEAASLQVVARGELLATIIMDDGRQWSLQSLDPRPPSRIVRPKPVMRR</sequence>
<evidence type="ECO:0000256" key="2">
    <source>
        <dbReference type="SAM" id="SignalP"/>
    </source>
</evidence>
<protein>
    <submittedName>
        <fullName evidence="3">Uncharacterized protein</fullName>
    </submittedName>
</protein>
<proteinExistence type="predicted"/>
<keyword evidence="2" id="KW-0732">Signal</keyword>
<comment type="caution">
    <text evidence="3">The sequence shown here is derived from an EMBL/GenBank/DDBJ whole genome shotgun (WGS) entry which is preliminary data.</text>
</comment>